<keyword evidence="1" id="KW-1133">Transmembrane helix</keyword>
<proteinExistence type="predicted"/>
<comment type="caution">
    <text evidence="2">The sequence shown here is derived from an EMBL/GenBank/DDBJ whole genome shotgun (WGS) entry which is preliminary data.</text>
</comment>
<keyword evidence="1" id="KW-0812">Transmembrane</keyword>
<evidence type="ECO:0000256" key="1">
    <source>
        <dbReference type="SAM" id="Phobius"/>
    </source>
</evidence>
<gene>
    <name evidence="2" type="ORF">SDC9_194228</name>
</gene>
<dbReference type="EMBL" id="VSSQ01107476">
    <property type="protein sequence ID" value="MPN46637.1"/>
    <property type="molecule type" value="Genomic_DNA"/>
</dbReference>
<accession>A0A645I5P1</accession>
<dbReference type="AlphaFoldDB" id="A0A645I5P1"/>
<sequence length="132" mass="14701">MQSELQHDLPARECCVIAVVKQGAPPLIHVGDERAVVCSKWSGFGIESIDVNVSFHSSILLHLASRQLGLALAGKRGGDRSGLRLFRRAFVWLRVWRRLAQFQVATFQIWSGLGFFLVLGCLLSLCNRRGRA</sequence>
<reference evidence="2" key="1">
    <citation type="submission" date="2019-08" db="EMBL/GenBank/DDBJ databases">
        <authorList>
            <person name="Kucharzyk K."/>
            <person name="Murdoch R.W."/>
            <person name="Higgins S."/>
            <person name="Loffler F."/>
        </authorList>
    </citation>
    <scope>NUCLEOTIDE SEQUENCE</scope>
</reference>
<keyword evidence="1" id="KW-0472">Membrane</keyword>
<feature type="transmembrane region" description="Helical" evidence="1">
    <location>
        <begin position="107"/>
        <end position="126"/>
    </location>
</feature>
<organism evidence="2">
    <name type="scientific">bioreactor metagenome</name>
    <dbReference type="NCBI Taxonomy" id="1076179"/>
    <lineage>
        <taxon>unclassified sequences</taxon>
        <taxon>metagenomes</taxon>
        <taxon>ecological metagenomes</taxon>
    </lineage>
</organism>
<protein>
    <submittedName>
        <fullName evidence="2">Uncharacterized protein</fullName>
    </submittedName>
</protein>
<evidence type="ECO:0000313" key="2">
    <source>
        <dbReference type="EMBL" id="MPN46637.1"/>
    </source>
</evidence>
<name>A0A645I5P1_9ZZZZ</name>